<organism evidence="3 4">
    <name type="scientific">Simiduia aestuariiviva</name>
    <dbReference type="NCBI Taxonomy" id="1510459"/>
    <lineage>
        <taxon>Bacteria</taxon>
        <taxon>Pseudomonadati</taxon>
        <taxon>Pseudomonadota</taxon>
        <taxon>Gammaproteobacteria</taxon>
        <taxon>Cellvibrionales</taxon>
        <taxon>Cellvibrionaceae</taxon>
        <taxon>Simiduia</taxon>
    </lineage>
</organism>
<name>A0A839UP23_9GAMM</name>
<keyword evidence="1" id="KW-0802">TPR repeat</keyword>
<dbReference type="Gene3D" id="1.25.40.10">
    <property type="entry name" value="Tetratricopeptide repeat domain"/>
    <property type="match status" value="1"/>
</dbReference>
<reference evidence="3 4" key="1">
    <citation type="submission" date="2020-08" db="EMBL/GenBank/DDBJ databases">
        <title>Genomic Encyclopedia of Type Strains, Phase III (KMG-III): the genomes of soil and plant-associated and newly described type strains.</title>
        <authorList>
            <person name="Whitman W."/>
        </authorList>
    </citation>
    <scope>NUCLEOTIDE SEQUENCE [LARGE SCALE GENOMIC DNA]</scope>
    <source>
        <strain evidence="3 4">CECT 8571</strain>
    </source>
</reference>
<dbReference type="RefSeq" id="WP_183911020.1">
    <property type="nucleotide sequence ID" value="NZ_JACHXZ010000004.1"/>
</dbReference>
<gene>
    <name evidence="3" type="ORF">FHS30_002726</name>
</gene>
<dbReference type="SUPFAM" id="SSF48452">
    <property type="entry name" value="TPR-like"/>
    <property type="match status" value="1"/>
</dbReference>
<feature type="coiled-coil region" evidence="2">
    <location>
        <begin position="156"/>
        <end position="183"/>
    </location>
</feature>
<evidence type="ECO:0000313" key="4">
    <source>
        <dbReference type="Proteomes" id="UP000559987"/>
    </source>
</evidence>
<keyword evidence="4" id="KW-1185">Reference proteome</keyword>
<dbReference type="PROSITE" id="PS51257">
    <property type="entry name" value="PROKAR_LIPOPROTEIN"/>
    <property type="match status" value="1"/>
</dbReference>
<keyword evidence="2" id="KW-0175">Coiled coil</keyword>
<evidence type="ECO:0000313" key="3">
    <source>
        <dbReference type="EMBL" id="MBB3169513.1"/>
    </source>
</evidence>
<evidence type="ECO:0000256" key="1">
    <source>
        <dbReference type="PROSITE-ProRule" id="PRU00339"/>
    </source>
</evidence>
<proteinExistence type="predicted"/>
<sequence length="232" mass="25416">MKFTVWGRALVCVAIVWLAGCSQVVERIRPAAFVPQSVEPLAQAQEYVAVADRALADDHLSRPWRNSAVNLYRRALALDPNNVRAQRGLALADRRFVGLANAALSRGNMSRAYALLDRALALNPANHLARDLRQSLVEQEQRLLARGEGSVMALDAEALAERRAALAARLQDLAQELANSGERIVIYTRTDAEARWVYAQLKRAVPEVFFSASTDLSATPHIVRVPAAVISG</sequence>
<evidence type="ECO:0000256" key="2">
    <source>
        <dbReference type="SAM" id="Coils"/>
    </source>
</evidence>
<comment type="caution">
    <text evidence="3">The sequence shown here is derived from an EMBL/GenBank/DDBJ whole genome shotgun (WGS) entry which is preliminary data.</text>
</comment>
<dbReference type="AlphaFoldDB" id="A0A839UP23"/>
<protein>
    <submittedName>
        <fullName evidence="3">Tetratricopeptide (TPR) repeat protein</fullName>
    </submittedName>
</protein>
<dbReference type="InterPro" id="IPR019734">
    <property type="entry name" value="TPR_rpt"/>
</dbReference>
<dbReference type="InterPro" id="IPR011990">
    <property type="entry name" value="TPR-like_helical_dom_sf"/>
</dbReference>
<feature type="repeat" description="TPR" evidence="1">
    <location>
        <begin position="93"/>
        <end position="126"/>
    </location>
</feature>
<dbReference type="EMBL" id="JACHXZ010000004">
    <property type="protein sequence ID" value="MBB3169513.1"/>
    <property type="molecule type" value="Genomic_DNA"/>
</dbReference>
<dbReference type="PROSITE" id="PS50005">
    <property type="entry name" value="TPR"/>
    <property type="match status" value="1"/>
</dbReference>
<dbReference type="Proteomes" id="UP000559987">
    <property type="component" value="Unassembled WGS sequence"/>
</dbReference>
<accession>A0A839UP23</accession>